<evidence type="ECO:0000313" key="5">
    <source>
        <dbReference type="EMBL" id="KZR97695.1"/>
    </source>
</evidence>
<sequence length="37" mass="4208">MAQCNSCKNYYHQQCEGIPQAAIDSKKTPWICSLCML</sequence>
<dbReference type="SUPFAM" id="SSF57903">
    <property type="entry name" value="FYVE/PHD zinc finger"/>
    <property type="match status" value="1"/>
</dbReference>
<dbReference type="Gene3D" id="3.30.40.10">
    <property type="entry name" value="Zinc/RING finger domain, C3HC4 (zinc finger)"/>
    <property type="match status" value="1"/>
</dbReference>
<gene>
    <name evidence="5" type="ORF">APZ42_007286</name>
</gene>
<reference evidence="5 6" key="1">
    <citation type="submission" date="2016-03" db="EMBL/GenBank/DDBJ databases">
        <title>EvidentialGene: Evidence-directed Construction of Genes on Genomes.</title>
        <authorList>
            <person name="Gilbert D.G."/>
            <person name="Choi J.-H."/>
            <person name="Mockaitis K."/>
            <person name="Colbourne J."/>
            <person name="Pfrender M."/>
        </authorList>
    </citation>
    <scope>NUCLEOTIDE SEQUENCE [LARGE SCALE GENOMIC DNA]</scope>
    <source>
        <strain evidence="5 6">Xinb3</strain>
        <tissue evidence="5">Complete organism</tissue>
    </source>
</reference>
<keyword evidence="6" id="KW-1185">Reference proteome</keyword>
<evidence type="ECO:0000313" key="6">
    <source>
        <dbReference type="Proteomes" id="UP000076858"/>
    </source>
</evidence>
<dbReference type="InterPro" id="IPR011011">
    <property type="entry name" value="Znf_FYVE_PHD"/>
</dbReference>
<feature type="domain" description="PHD-type" evidence="4">
    <location>
        <begin position="1"/>
        <end position="35"/>
    </location>
</feature>
<dbReference type="AlphaFoldDB" id="A0A164FDS8"/>
<proteinExistence type="predicted"/>
<evidence type="ECO:0000259" key="4">
    <source>
        <dbReference type="Pfam" id="PF00628"/>
    </source>
</evidence>
<protein>
    <recommendedName>
        <fullName evidence="4">PHD-type domain-containing protein</fullName>
    </recommendedName>
</protein>
<dbReference type="EMBL" id="LRGB01020460">
    <property type="protein sequence ID" value="KZR97695.1"/>
    <property type="molecule type" value="Genomic_DNA"/>
</dbReference>
<dbReference type="Pfam" id="PF00628">
    <property type="entry name" value="PHD"/>
    <property type="match status" value="1"/>
</dbReference>
<keyword evidence="2" id="KW-0863">Zinc-finger</keyword>
<comment type="caution">
    <text evidence="5">The sequence shown here is derived from an EMBL/GenBank/DDBJ whole genome shotgun (WGS) entry which is preliminary data.</text>
</comment>
<evidence type="ECO:0000256" key="2">
    <source>
        <dbReference type="ARBA" id="ARBA00022771"/>
    </source>
</evidence>
<evidence type="ECO:0000256" key="3">
    <source>
        <dbReference type="ARBA" id="ARBA00022833"/>
    </source>
</evidence>
<organism evidence="5 6">
    <name type="scientific">Daphnia magna</name>
    <dbReference type="NCBI Taxonomy" id="35525"/>
    <lineage>
        <taxon>Eukaryota</taxon>
        <taxon>Metazoa</taxon>
        <taxon>Ecdysozoa</taxon>
        <taxon>Arthropoda</taxon>
        <taxon>Crustacea</taxon>
        <taxon>Branchiopoda</taxon>
        <taxon>Diplostraca</taxon>
        <taxon>Cladocera</taxon>
        <taxon>Anomopoda</taxon>
        <taxon>Daphniidae</taxon>
        <taxon>Daphnia</taxon>
    </lineage>
</organism>
<dbReference type="InterPro" id="IPR013083">
    <property type="entry name" value="Znf_RING/FYVE/PHD"/>
</dbReference>
<keyword evidence="1" id="KW-0479">Metal-binding</keyword>
<dbReference type="GO" id="GO:0008270">
    <property type="term" value="F:zinc ion binding"/>
    <property type="evidence" value="ECO:0007669"/>
    <property type="project" value="UniProtKB-KW"/>
</dbReference>
<name>A0A164FDS8_9CRUS</name>
<keyword evidence="3" id="KW-0862">Zinc</keyword>
<dbReference type="Proteomes" id="UP000076858">
    <property type="component" value="Unassembled WGS sequence"/>
</dbReference>
<accession>A0A164FDS8</accession>
<dbReference type="InterPro" id="IPR019787">
    <property type="entry name" value="Znf_PHD-finger"/>
</dbReference>
<evidence type="ECO:0000256" key="1">
    <source>
        <dbReference type="ARBA" id="ARBA00022723"/>
    </source>
</evidence>